<name>A0A174VK31_BACT4</name>
<protein>
    <submittedName>
        <fullName evidence="2">Uncharacterized protein</fullName>
    </submittedName>
</protein>
<evidence type="ECO:0000313" key="3">
    <source>
        <dbReference type="Proteomes" id="UP000095541"/>
    </source>
</evidence>
<evidence type="ECO:0000313" key="2">
    <source>
        <dbReference type="EMBL" id="CUQ32295.1"/>
    </source>
</evidence>
<dbReference type="EMBL" id="CZBI01000005">
    <property type="protein sequence ID" value="CUQ32295.1"/>
    <property type="molecule type" value="Genomic_DNA"/>
</dbReference>
<dbReference type="AlphaFoldDB" id="A0A174VK31"/>
<feature type="chain" id="PRO_5008035936" evidence="1">
    <location>
        <begin position="19"/>
        <end position="245"/>
    </location>
</feature>
<reference evidence="2 3" key="1">
    <citation type="submission" date="2015-09" db="EMBL/GenBank/DDBJ databases">
        <authorList>
            <consortium name="Pathogen Informatics"/>
        </authorList>
    </citation>
    <scope>NUCLEOTIDE SEQUENCE [LARGE SCALE GENOMIC DNA]</scope>
    <source>
        <strain evidence="2 3">2789STDY5834945</strain>
    </source>
</reference>
<keyword evidence="1" id="KW-0732">Signal</keyword>
<gene>
    <name evidence="2" type="ORF">ERS852557_03577</name>
</gene>
<proteinExistence type="predicted"/>
<dbReference type="RefSeq" id="WP_055220561.1">
    <property type="nucleotide sequence ID" value="NZ_CZBI01000005.1"/>
</dbReference>
<feature type="signal peptide" evidence="1">
    <location>
        <begin position="1"/>
        <end position="18"/>
    </location>
</feature>
<sequence>MKYLYFILFYLISFQLKAQNTVSPKREIDSDSICLKNGIIPGHVPLLTGMPIKTMTLQMRFNEIQLKHKKSKLIKLTDESEDFESLPRFHKMYLGFLSPTIKSNDQDFIAFFSIQPNNNHPPFILKDKVVYDGKEVYRYLFCVRAELAMSLNKKREDISFDEIKHYIEYKPASYAKDVFNADTVITYPLSLGNECFRKKYYYCNVWLFQKNNIGHFYLYCFYTDEGYKNKWKYEQELERILRFKK</sequence>
<accession>A0A174VK31</accession>
<organism evidence="2 3">
    <name type="scientific">Bacteroides thetaiotaomicron</name>
    <dbReference type="NCBI Taxonomy" id="818"/>
    <lineage>
        <taxon>Bacteria</taxon>
        <taxon>Pseudomonadati</taxon>
        <taxon>Bacteroidota</taxon>
        <taxon>Bacteroidia</taxon>
        <taxon>Bacteroidales</taxon>
        <taxon>Bacteroidaceae</taxon>
        <taxon>Bacteroides</taxon>
    </lineage>
</organism>
<dbReference type="Proteomes" id="UP000095541">
    <property type="component" value="Unassembled WGS sequence"/>
</dbReference>
<evidence type="ECO:0000256" key="1">
    <source>
        <dbReference type="SAM" id="SignalP"/>
    </source>
</evidence>